<proteinExistence type="predicted"/>
<feature type="transmembrane region" description="Helical" evidence="1">
    <location>
        <begin position="35"/>
        <end position="57"/>
    </location>
</feature>
<dbReference type="RefSeq" id="WP_077920323.1">
    <property type="nucleotide sequence ID" value="NZ_SBLB01000001.1"/>
</dbReference>
<sequence length="211" mass="23756">MGKAIIWPSVWLLITAVSIWFGQEGVKKVFYDNTARLGLITNLVSSAVFLPMIFVLLKPKILISSYIMETDKDSRFPNQAVFSFKIINSSIFFKAFDVNLNLWSVTEEVASGKNDIVIQDVPLVRSDLFYIESVIKGCSLVDKNSPCACIFTTTTDIRPLVAQRNQYLQLQVIVRHGLSGLSGVFTKKYYKPSKYIMKGEFKHGLSLSPDI</sequence>
<keyword evidence="3" id="KW-1185">Reference proteome</keyword>
<keyword evidence="1" id="KW-0472">Membrane</keyword>
<evidence type="ECO:0000313" key="2">
    <source>
        <dbReference type="EMBL" id="RYC71244.1"/>
    </source>
</evidence>
<evidence type="ECO:0000256" key="1">
    <source>
        <dbReference type="SAM" id="Phobius"/>
    </source>
</evidence>
<feature type="transmembrane region" description="Helical" evidence="1">
    <location>
        <begin position="5"/>
        <end position="23"/>
    </location>
</feature>
<evidence type="ECO:0000313" key="3">
    <source>
        <dbReference type="Proteomes" id="UP000290407"/>
    </source>
</evidence>
<protein>
    <submittedName>
        <fullName evidence="2">Uncharacterized protein</fullName>
    </submittedName>
</protein>
<name>A0A4Q2UP75_9BACT</name>
<dbReference type="AlphaFoldDB" id="A0A4Q2UP75"/>
<accession>A0A4Q2UP75</accession>
<keyword evidence="1" id="KW-0812">Transmembrane</keyword>
<organism evidence="2 3">
    <name type="scientific">Spirosoma sordidisoli</name>
    <dbReference type="NCBI Taxonomy" id="2502893"/>
    <lineage>
        <taxon>Bacteria</taxon>
        <taxon>Pseudomonadati</taxon>
        <taxon>Bacteroidota</taxon>
        <taxon>Cytophagia</taxon>
        <taxon>Cytophagales</taxon>
        <taxon>Cytophagaceae</taxon>
        <taxon>Spirosoma</taxon>
    </lineage>
</organism>
<dbReference type="Proteomes" id="UP000290407">
    <property type="component" value="Unassembled WGS sequence"/>
</dbReference>
<keyword evidence="1" id="KW-1133">Transmembrane helix</keyword>
<gene>
    <name evidence="2" type="ORF">EQG79_03615</name>
</gene>
<reference evidence="2 3" key="1">
    <citation type="submission" date="2019-01" db="EMBL/GenBank/DDBJ databases">
        <title>Spirosoma flava sp. nov., a propanil-degrading bacterium isolated from herbicide-contaminated soil.</title>
        <authorList>
            <person name="Zhang L."/>
            <person name="Jiang J.-D."/>
        </authorList>
    </citation>
    <scope>NUCLEOTIDE SEQUENCE [LARGE SCALE GENOMIC DNA]</scope>
    <source>
        <strain evidence="2 3">TY50</strain>
    </source>
</reference>
<dbReference type="EMBL" id="SBLB01000001">
    <property type="protein sequence ID" value="RYC71244.1"/>
    <property type="molecule type" value="Genomic_DNA"/>
</dbReference>
<comment type="caution">
    <text evidence="2">The sequence shown here is derived from an EMBL/GenBank/DDBJ whole genome shotgun (WGS) entry which is preliminary data.</text>
</comment>